<accession>A0AAV4F054</accession>
<sequence length="83" mass="9152">MREKRVNNKKVSIQTAHNKSLAGVSVWRRASEWLGVCLCACPRQDLRVALSSRRYTPVSLGCCPYAYNAQVQCRGAPGAGVRT</sequence>
<dbReference type="EMBL" id="BMAT01007522">
    <property type="protein sequence ID" value="GFR66160.1"/>
    <property type="molecule type" value="Genomic_DNA"/>
</dbReference>
<keyword evidence="2" id="KW-1185">Reference proteome</keyword>
<comment type="caution">
    <text evidence="1">The sequence shown here is derived from an EMBL/GenBank/DDBJ whole genome shotgun (WGS) entry which is preliminary data.</text>
</comment>
<gene>
    <name evidence="1" type="ORF">ElyMa_003676500</name>
</gene>
<dbReference type="Proteomes" id="UP000762676">
    <property type="component" value="Unassembled WGS sequence"/>
</dbReference>
<organism evidence="1 2">
    <name type="scientific">Elysia marginata</name>
    <dbReference type="NCBI Taxonomy" id="1093978"/>
    <lineage>
        <taxon>Eukaryota</taxon>
        <taxon>Metazoa</taxon>
        <taxon>Spiralia</taxon>
        <taxon>Lophotrochozoa</taxon>
        <taxon>Mollusca</taxon>
        <taxon>Gastropoda</taxon>
        <taxon>Heterobranchia</taxon>
        <taxon>Euthyneura</taxon>
        <taxon>Panpulmonata</taxon>
        <taxon>Sacoglossa</taxon>
        <taxon>Placobranchoidea</taxon>
        <taxon>Plakobranchidae</taxon>
        <taxon>Elysia</taxon>
    </lineage>
</organism>
<evidence type="ECO:0000313" key="2">
    <source>
        <dbReference type="Proteomes" id="UP000762676"/>
    </source>
</evidence>
<name>A0AAV4F054_9GAST</name>
<dbReference type="AlphaFoldDB" id="A0AAV4F054"/>
<protein>
    <submittedName>
        <fullName evidence="1">Uncharacterized protein</fullName>
    </submittedName>
</protein>
<proteinExistence type="predicted"/>
<evidence type="ECO:0000313" key="1">
    <source>
        <dbReference type="EMBL" id="GFR66160.1"/>
    </source>
</evidence>
<reference evidence="1 2" key="1">
    <citation type="journal article" date="2021" name="Elife">
        <title>Chloroplast acquisition without the gene transfer in kleptoplastic sea slugs, Plakobranchus ocellatus.</title>
        <authorList>
            <person name="Maeda T."/>
            <person name="Takahashi S."/>
            <person name="Yoshida T."/>
            <person name="Shimamura S."/>
            <person name="Takaki Y."/>
            <person name="Nagai Y."/>
            <person name="Toyoda A."/>
            <person name="Suzuki Y."/>
            <person name="Arimoto A."/>
            <person name="Ishii H."/>
            <person name="Satoh N."/>
            <person name="Nishiyama T."/>
            <person name="Hasebe M."/>
            <person name="Maruyama T."/>
            <person name="Minagawa J."/>
            <person name="Obokata J."/>
            <person name="Shigenobu S."/>
        </authorList>
    </citation>
    <scope>NUCLEOTIDE SEQUENCE [LARGE SCALE GENOMIC DNA]</scope>
</reference>